<name>A0A1G8H1M5_9NOCA</name>
<proteinExistence type="predicted"/>
<accession>A0A1G8H1M5</accession>
<dbReference type="EMBL" id="FNDN01000004">
    <property type="protein sequence ID" value="SDI00410.1"/>
    <property type="molecule type" value="Genomic_DNA"/>
</dbReference>
<sequence>MSDWYYEVSTGRVTRGKVPGVFDRMGPYPSEEAARDALALVRERNEAADEAEREQA</sequence>
<evidence type="ECO:0000313" key="1">
    <source>
        <dbReference type="EMBL" id="SDI00410.1"/>
    </source>
</evidence>
<gene>
    <name evidence="1" type="ORF">SAMN05444695_104277</name>
</gene>
<dbReference type="Proteomes" id="UP000183263">
    <property type="component" value="Unassembled WGS sequence"/>
</dbReference>
<dbReference type="AlphaFoldDB" id="A0A1G8H1M5"/>
<dbReference type="RefSeq" id="WP_169847123.1">
    <property type="nucleotide sequence ID" value="NZ_CP048813.1"/>
</dbReference>
<reference evidence="1 2" key="1">
    <citation type="submission" date="2016-10" db="EMBL/GenBank/DDBJ databases">
        <authorList>
            <person name="de Groot N.N."/>
        </authorList>
    </citation>
    <scope>NUCLEOTIDE SEQUENCE [LARGE SCALE GENOMIC DNA]</scope>
    <source>
        <strain evidence="1 2">DSM 44892</strain>
    </source>
</reference>
<protein>
    <recommendedName>
        <fullName evidence="3">SPOR domain-containing protein</fullName>
    </recommendedName>
</protein>
<organism evidence="1 2">
    <name type="scientific">Rhodococcus triatomae</name>
    <dbReference type="NCBI Taxonomy" id="300028"/>
    <lineage>
        <taxon>Bacteria</taxon>
        <taxon>Bacillati</taxon>
        <taxon>Actinomycetota</taxon>
        <taxon>Actinomycetes</taxon>
        <taxon>Mycobacteriales</taxon>
        <taxon>Nocardiaceae</taxon>
        <taxon>Rhodococcus</taxon>
    </lineage>
</organism>
<evidence type="ECO:0008006" key="3">
    <source>
        <dbReference type="Google" id="ProtNLM"/>
    </source>
</evidence>
<keyword evidence="2" id="KW-1185">Reference proteome</keyword>
<evidence type="ECO:0000313" key="2">
    <source>
        <dbReference type="Proteomes" id="UP000183263"/>
    </source>
</evidence>